<protein>
    <submittedName>
        <fullName evidence="3">Uncharacterized protein LOC120111759</fullName>
    </submittedName>
</protein>
<organism evidence="2 3">
    <name type="scientific">Phoenix dactylifera</name>
    <name type="common">Date palm</name>
    <dbReference type="NCBI Taxonomy" id="42345"/>
    <lineage>
        <taxon>Eukaryota</taxon>
        <taxon>Viridiplantae</taxon>
        <taxon>Streptophyta</taxon>
        <taxon>Embryophyta</taxon>
        <taxon>Tracheophyta</taxon>
        <taxon>Spermatophyta</taxon>
        <taxon>Magnoliopsida</taxon>
        <taxon>Liliopsida</taxon>
        <taxon>Arecaceae</taxon>
        <taxon>Coryphoideae</taxon>
        <taxon>Phoeniceae</taxon>
        <taxon>Phoenix</taxon>
    </lineage>
</organism>
<name>A0A8B9ANI6_PHODC</name>
<proteinExistence type="predicted"/>
<evidence type="ECO:0000313" key="2">
    <source>
        <dbReference type="Proteomes" id="UP000228380"/>
    </source>
</evidence>
<dbReference type="Proteomes" id="UP000228380">
    <property type="component" value="Chromosome 8"/>
</dbReference>
<dbReference type="GeneID" id="120111759"/>
<dbReference type="RefSeq" id="XP_038985578.1">
    <property type="nucleotide sequence ID" value="XM_039129650.1"/>
</dbReference>
<keyword evidence="2" id="KW-1185">Reference proteome</keyword>
<reference evidence="2" key="1">
    <citation type="journal article" date="2019" name="Nat. Commun.">
        <title>Genome-wide association mapping of date palm fruit traits.</title>
        <authorList>
            <person name="Hazzouri K.M."/>
            <person name="Gros-Balthazard M."/>
            <person name="Flowers J.M."/>
            <person name="Copetti D."/>
            <person name="Lemansour A."/>
            <person name="Lebrun M."/>
            <person name="Masmoudi K."/>
            <person name="Ferrand S."/>
            <person name="Dhar M.I."/>
            <person name="Fresquez Z.A."/>
            <person name="Rosas U."/>
            <person name="Zhang J."/>
            <person name="Talag J."/>
            <person name="Lee S."/>
            <person name="Kudrna D."/>
            <person name="Powell R.F."/>
            <person name="Leitch I.J."/>
            <person name="Krueger R.R."/>
            <person name="Wing R.A."/>
            <person name="Amiri K.M.A."/>
            <person name="Purugganan M.D."/>
        </authorList>
    </citation>
    <scope>NUCLEOTIDE SEQUENCE [LARGE SCALE GENOMIC DNA]</scope>
    <source>
        <strain evidence="2">cv. Khalas</strain>
    </source>
</reference>
<evidence type="ECO:0000256" key="1">
    <source>
        <dbReference type="SAM" id="MobiDB-lite"/>
    </source>
</evidence>
<reference evidence="3" key="2">
    <citation type="submission" date="2025-08" db="UniProtKB">
        <authorList>
            <consortium name="RefSeq"/>
        </authorList>
    </citation>
    <scope>IDENTIFICATION</scope>
    <source>
        <tissue evidence="3">Young leaves</tissue>
    </source>
</reference>
<feature type="region of interest" description="Disordered" evidence="1">
    <location>
        <begin position="31"/>
        <end position="90"/>
    </location>
</feature>
<sequence>MGYFKREPKSWLSLSLFLFLPPSRRKGRECLVAGGPWPATPHGGGTPGDGRPERKGRRPNRGSASPSARRLPGHIPKEIIAKDEGEEGEGAHLASGELLPAGSTATAPVPPAASVMSLELNSRSSTTHAAVAVCVLRNAREVVSTSWVMTECILNFNRSNNKILRTKME</sequence>
<gene>
    <name evidence="3" type="primary">LOC120111759</name>
</gene>
<evidence type="ECO:0000313" key="3">
    <source>
        <dbReference type="RefSeq" id="XP_038985578.1"/>
    </source>
</evidence>
<dbReference type="AlphaFoldDB" id="A0A8B9ANI6"/>
<accession>A0A8B9ANI6</accession>
<dbReference type="KEGG" id="pda:120111759"/>